<dbReference type="AlphaFoldDB" id="A0A1I7HUG7"/>
<evidence type="ECO:0000259" key="9">
    <source>
        <dbReference type="Pfam" id="PF00460"/>
    </source>
</evidence>
<comment type="similarity">
    <text evidence="2 8">Belongs to the flagella basal body rod proteins family.</text>
</comment>
<feature type="domain" description="Flagellar basal body rod protein N-terminal" evidence="9">
    <location>
        <begin position="10"/>
        <end position="35"/>
    </location>
</feature>
<dbReference type="GO" id="GO:0009426">
    <property type="term" value="C:bacterial-type flagellum basal body, distal rod"/>
    <property type="evidence" value="ECO:0007669"/>
    <property type="project" value="UniProtKB-UniRule"/>
</dbReference>
<dbReference type="InterPro" id="IPR010930">
    <property type="entry name" value="Flg_bb/hook_C_dom"/>
</dbReference>
<dbReference type="Pfam" id="PF00460">
    <property type="entry name" value="Flg_bb_rod"/>
    <property type="match status" value="1"/>
</dbReference>
<evidence type="ECO:0000313" key="12">
    <source>
        <dbReference type="EMBL" id="SFU64382.1"/>
    </source>
</evidence>
<organism evidence="12 13">
    <name type="scientific">Pseudoduganella namucuonensis</name>
    <dbReference type="NCBI Taxonomy" id="1035707"/>
    <lineage>
        <taxon>Bacteria</taxon>
        <taxon>Pseudomonadati</taxon>
        <taxon>Pseudomonadota</taxon>
        <taxon>Betaproteobacteria</taxon>
        <taxon>Burkholderiales</taxon>
        <taxon>Oxalobacteraceae</taxon>
        <taxon>Telluria group</taxon>
        <taxon>Pseudoduganella</taxon>
    </lineage>
</organism>
<dbReference type="InterPro" id="IPR012834">
    <property type="entry name" value="FlgG_G_neg"/>
</dbReference>
<evidence type="ECO:0000256" key="1">
    <source>
        <dbReference type="ARBA" id="ARBA00004117"/>
    </source>
</evidence>
<comment type="subcellular location">
    <subcellularLocation>
        <location evidence="1 8">Bacterial flagellum basal body</location>
    </subcellularLocation>
</comment>
<gene>
    <name evidence="12" type="ORF">SAMN05216552_1006199</name>
</gene>
<dbReference type="InterPro" id="IPR053967">
    <property type="entry name" value="LlgE_F_G-like_D1"/>
</dbReference>
<dbReference type="Pfam" id="PF22692">
    <property type="entry name" value="LlgE_F_G_D1"/>
    <property type="match status" value="1"/>
</dbReference>
<dbReference type="SUPFAM" id="SSF117143">
    <property type="entry name" value="Flagellar hook protein flgE"/>
    <property type="match status" value="1"/>
</dbReference>
<keyword evidence="4 8" id="KW-0975">Bacterial flagellum</keyword>
<dbReference type="NCBIfam" id="TIGR02488">
    <property type="entry name" value="flgG_G_neg"/>
    <property type="match status" value="1"/>
</dbReference>
<evidence type="ECO:0000256" key="5">
    <source>
        <dbReference type="ARBA" id="ARBA00025933"/>
    </source>
</evidence>
<dbReference type="PROSITE" id="PS00588">
    <property type="entry name" value="FLAGELLA_BB_ROD"/>
    <property type="match status" value="1"/>
</dbReference>
<dbReference type="STRING" id="1035707.SAMN05216552_1006199"/>
<proteinExistence type="inferred from homology"/>
<evidence type="ECO:0000256" key="2">
    <source>
        <dbReference type="ARBA" id="ARBA00009677"/>
    </source>
</evidence>
<name>A0A1I7HUG7_9BURK</name>
<dbReference type="NCBIfam" id="TIGR03506">
    <property type="entry name" value="FlgEFG_subfam"/>
    <property type="match status" value="2"/>
</dbReference>
<keyword evidence="12" id="KW-0969">Cilium</keyword>
<dbReference type="InterPro" id="IPR019776">
    <property type="entry name" value="Flagellar_basal_body_rod_CS"/>
</dbReference>
<keyword evidence="13" id="KW-1185">Reference proteome</keyword>
<evidence type="ECO:0000256" key="8">
    <source>
        <dbReference type="RuleBase" id="RU362116"/>
    </source>
</evidence>
<dbReference type="Proteomes" id="UP000199391">
    <property type="component" value="Unassembled WGS sequence"/>
</dbReference>
<dbReference type="InterPro" id="IPR037925">
    <property type="entry name" value="FlgE/F/G-like"/>
</dbReference>
<keyword evidence="12" id="KW-0282">Flagellum</keyword>
<feature type="domain" description="Flagellar basal-body/hook protein C-terminal" evidence="10">
    <location>
        <begin position="216"/>
        <end position="260"/>
    </location>
</feature>
<evidence type="ECO:0000259" key="10">
    <source>
        <dbReference type="Pfam" id="PF06429"/>
    </source>
</evidence>
<protein>
    <recommendedName>
        <fullName evidence="3 7">Flagellar basal-body rod protein FlgG</fullName>
    </recommendedName>
    <alternativeName>
        <fullName evidence="6 8">Distal rod protein</fullName>
    </alternativeName>
</protein>
<dbReference type="GO" id="GO:0071978">
    <property type="term" value="P:bacterial-type flagellum-dependent swarming motility"/>
    <property type="evidence" value="ECO:0007669"/>
    <property type="project" value="TreeGrafter"/>
</dbReference>
<dbReference type="RefSeq" id="WP_177307070.1">
    <property type="nucleotide sequence ID" value="NZ_FPBO01000006.1"/>
</dbReference>
<dbReference type="PANTHER" id="PTHR30435:SF19">
    <property type="entry name" value="FLAGELLAR BASAL-BODY ROD PROTEIN FLGG"/>
    <property type="match status" value="1"/>
</dbReference>
<comment type="subunit">
    <text evidence="5 8">The basal body constitutes a major portion of the flagellar organelle and consists of four rings (L,P,S, and M) mounted on a central rod. The rod consists of about 26 subunits of FlgG in the distal portion, and FlgB, FlgC and FlgF are thought to build up the proximal portion of the rod with about 6 subunits each.</text>
</comment>
<accession>A0A1I7HUG7</accession>
<dbReference type="InterPro" id="IPR001444">
    <property type="entry name" value="Flag_bb_rod_N"/>
</dbReference>
<dbReference type="EMBL" id="FPBO01000006">
    <property type="protein sequence ID" value="SFU64382.1"/>
    <property type="molecule type" value="Genomic_DNA"/>
</dbReference>
<evidence type="ECO:0000256" key="3">
    <source>
        <dbReference type="ARBA" id="ARBA00017948"/>
    </source>
</evidence>
<evidence type="ECO:0000313" key="13">
    <source>
        <dbReference type="Proteomes" id="UP000199391"/>
    </source>
</evidence>
<dbReference type="InterPro" id="IPR020013">
    <property type="entry name" value="Flagellar_FlgE/F/G"/>
</dbReference>
<reference evidence="13" key="1">
    <citation type="submission" date="2016-10" db="EMBL/GenBank/DDBJ databases">
        <authorList>
            <person name="Varghese N."/>
            <person name="Submissions S."/>
        </authorList>
    </citation>
    <scope>NUCLEOTIDE SEQUENCE [LARGE SCALE GENOMIC DNA]</scope>
    <source>
        <strain evidence="13">CGMCC 1.11014</strain>
    </source>
</reference>
<evidence type="ECO:0000256" key="7">
    <source>
        <dbReference type="NCBIfam" id="TIGR02488"/>
    </source>
</evidence>
<feature type="domain" description="Flagellar hook protein FlgE/F/G-like D1" evidence="11">
    <location>
        <begin position="97"/>
        <end position="160"/>
    </location>
</feature>
<keyword evidence="12" id="KW-0966">Cell projection</keyword>
<sequence>MNPAMWISKTGIQAQDAKLQAIANNLANANTVGFKRDRVAFEDLFYSIDQQPGTQRADNNTLSPSGVQLGNGTHLVGTHKIFTNGNIQNTSNALDVAINGNGFLQVRRPNGEAAYTRAGQLQLDANGTIVNSSGLPLVPQITVPVTATAITIAENGVVSATMPNTATPAVIGQLTLTGFINPAGLQALGENLFAETAASGAPTEGNPGTDQFGKLRQGALEGSNVQVVEEMVDMIAAQRTYEMNTKVLTAAENMLQYLAQAAR</sequence>
<dbReference type="PANTHER" id="PTHR30435">
    <property type="entry name" value="FLAGELLAR PROTEIN"/>
    <property type="match status" value="1"/>
</dbReference>
<dbReference type="Pfam" id="PF06429">
    <property type="entry name" value="Flg_bbr_C"/>
    <property type="match status" value="1"/>
</dbReference>
<evidence type="ECO:0000256" key="4">
    <source>
        <dbReference type="ARBA" id="ARBA00023143"/>
    </source>
</evidence>
<evidence type="ECO:0000256" key="6">
    <source>
        <dbReference type="ARBA" id="ARBA00032912"/>
    </source>
</evidence>
<evidence type="ECO:0000259" key="11">
    <source>
        <dbReference type="Pfam" id="PF22692"/>
    </source>
</evidence>